<gene>
    <name evidence="16" type="ORF">VF724_05505</name>
</gene>
<evidence type="ECO:0000256" key="8">
    <source>
        <dbReference type="ARBA" id="ARBA00022777"/>
    </source>
</evidence>
<evidence type="ECO:0000256" key="3">
    <source>
        <dbReference type="ARBA" id="ARBA00022630"/>
    </source>
</evidence>
<comment type="caution">
    <text evidence="16">The sequence shown here is derived from an EMBL/GenBank/DDBJ whole genome shotgun (WGS) entry which is preliminary data.</text>
</comment>
<dbReference type="Pfam" id="PF06574">
    <property type="entry name" value="FAD_syn"/>
    <property type="match status" value="1"/>
</dbReference>
<name>A0ABU5ZJ42_9BACL</name>
<dbReference type="Proteomes" id="UP001310386">
    <property type="component" value="Unassembled WGS sequence"/>
</dbReference>
<evidence type="ECO:0000256" key="13">
    <source>
        <dbReference type="ARBA" id="ARBA00049494"/>
    </source>
</evidence>
<evidence type="ECO:0000256" key="9">
    <source>
        <dbReference type="ARBA" id="ARBA00022827"/>
    </source>
</evidence>
<dbReference type="Pfam" id="PF01687">
    <property type="entry name" value="Flavokinase"/>
    <property type="match status" value="1"/>
</dbReference>
<keyword evidence="8 14" id="KW-0418">Kinase</keyword>
<comment type="pathway">
    <text evidence="2 14">Cofactor biosynthesis; FMN biosynthesis; FMN from riboflavin (ATP route): step 1/1.</text>
</comment>
<keyword evidence="7 14" id="KW-0547">Nucleotide-binding</keyword>
<keyword evidence="11" id="KW-0511">Multifunctional enzyme</keyword>
<dbReference type="EC" id="2.7.7.2" evidence="14"/>
<evidence type="ECO:0000256" key="2">
    <source>
        <dbReference type="ARBA" id="ARBA00005201"/>
    </source>
</evidence>
<dbReference type="NCBIfam" id="NF004160">
    <property type="entry name" value="PRK05627.1-3"/>
    <property type="match status" value="1"/>
</dbReference>
<dbReference type="InterPro" id="IPR014729">
    <property type="entry name" value="Rossmann-like_a/b/a_fold"/>
</dbReference>
<dbReference type="RefSeq" id="WP_371753234.1">
    <property type="nucleotide sequence ID" value="NZ_JAYJLD010000006.1"/>
</dbReference>
<keyword evidence="17" id="KW-1185">Reference proteome</keyword>
<comment type="similarity">
    <text evidence="14">Belongs to the ribF family.</text>
</comment>
<evidence type="ECO:0000256" key="12">
    <source>
        <dbReference type="ARBA" id="ARBA00047880"/>
    </source>
</evidence>
<evidence type="ECO:0000256" key="5">
    <source>
        <dbReference type="ARBA" id="ARBA00022679"/>
    </source>
</evidence>
<reference evidence="16" key="1">
    <citation type="submission" date="2023-12" db="EMBL/GenBank/DDBJ databases">
        <title>Fervidustalea candida gen. nov., sp. nov., a novel member of the family Paenibacillaceae isolated from a geothermal area.</title>
        <authorList>
            <person name="Li W.-J."/>
            <person name="Jiao J.-Y."/>
            <person name="Chen Y."/>
        </authorList>
    </citation>
    <scope>NUCLEOTIDE SEQUENCE</scope>
    <source>
        <strain evidence="16">SYSU GA230002</strain>
    </source>
</reference>
<dbReference type="SUPFAM" id="SSF82114">
    <property type="entry name" value="Riboflavin kinase-like"/>
    <property type="match status" value="1"/>
</dbReference>
<evidence type="ECO:0000256" key="14">
    <source>
        <dbReference type="PIRNR" id="PIRNR004491"/>
    </source>
</evidence>
<evidence type="ECO:0000313" key="16">
    <source>
        <dbReference type="EMBL" id="MEB3101115.1"/>
    </source>
</evidence>
<protein>
    <recommendedName>
        <fullName evidence="14">Riboflavin biosynthesis protein</fullName>
    </recommendedName>
    <domain>
        <recommendedName>
            <fullName evidence="14">Riboflavin kinase</fullName>
            <ecNumber evidence="14">2.7.1.26</ecNumber>
        </recommendedName>
        <alternativeName>
            <fullName evidence="14">Flavokinase</fullName>
        </alternativeName>
    </domain>
    <domain>
        <recommendedName>
            <fullName evidence="14">FMN adenylyltransferase</fullName>
            <ecNumber evidence="14">2.7.7.2</ecNumber>
        </recommendedName>
        <alternativeName>
            <fullName evidence="14">FAD pyrophosphorylase</fullName>
        </alternativeName>
        <alternativeName>
            <fullName evidence="14">FAD synthase</fullName>
        </alternativeName>
    </domain>
</protein>
<dbReference type="Gene3D" id="3.40.50.620">
    <property type="entry name" value="HUPs"/>
    <property type="match status" value="1"/>
</dbReference>
<feature type="domain" description="Riboflavin kinase" evidence="15">
    <location>
        <begin position="186"/>
        <end position="311"/>
    </location>
</feature>
<dbReference type="GO" id="GO:0003919">
    <property type="term" value="F:FMN adenylyltransferase activity"/>
    <property type="evidence" value="ECO:0007669"/>
    <property type="project" value="UniProtKB-EC"/>
</dbReference>
<dbReference type="GO" id="GO:0008531">
    <property type="term" value="F:riboflavin kinase activity"/>
    <property type="evidence" value="ECO:0007669"/>
    <property type="project" value="UniProtKB-EC"/>
</dbReference>
<evidence type="ECO:0000259" key="15">
    <source>
        <dbReference type="SMART" id="SM00904"/>
    </source>
</evidence>
<dbReference type="PIRSF" id="PIRSF004491">
    <property type="entry name" value="FAD_Synth"/>
    <property type="match status" value="1"/>
</dbReference>
<comment type="catalytic activity">
    <reaction evidence="12 14">
        <text>riboflavin + ATP = FMN + ADP + H(+)</text>
        <dbReference type="Rhea" id="RHEA:14357"/>
        <dbReference type="ChEBI" id="CHEBI:15378"/>
        <dbReference type="ChEBI" id="CHEBI:30616"/>
        <dbReference type="ChEBI" id="CHEBI:57986"/>
        <dbReference type="ChEBI" id="CHEBI:58210"/>
        <dbReference type="ChEBI" id="CHEBI:456216"/>
        <dbReference type="EC" id="2.7.1.26"/>
    </reaction>
</comment>
<keyword evidence="5 14" id="KW-0808">Transferase</keyword>
<dbReference type="CDD" id="cd02064">
    <property type="entry name" value="FAD_synthetase_N"/>
    <property type="match status" value="1"/>
</dbReference>
<comment type="pathway">
    <text evidence="1 14">Cofactor biosynthesis; FAD biosynthesis; FAD from FMN: step 1/1.</text>
</comment>
<evidence type="ECO:0000313" key="17">
    <source>
        <dbReference type="Proteomes" id="UP001310386"/>
    </source>
</evidence>
<evidence type="ECO:0000256" key="6">
    <source>
        <dbReference type="ARBA" id="ARBA00022695"/>
    </source>
</evidence>
<evidence type="ECO:0000256" key="7">
    <source>
        <dbReference type="ARBA" id="ARBA00022741"/>
    </source>
</evidence>
<dbReference type="EMBL" id="JAYJLD010000006">
    <property type="protein sequence ID" value="MEB3101115.1"/>
    <property type="molecule type" value="Genomic_DNA"/>
</dbReference>
<dbReference type="InterPro" id="IPR015865">
    <property type="entry name" value="Riboflavin_kinase_bac/euk"/>
</dbReference>
<evidence type="ECO:0000256" key="1">
    <source>
        <dbReference type="ARBA" id="ARBA00004726"/>
    </source>
</evidence>
<dbReference type="EC" id="2.7.1.26" evidence="14"/>
<dbReference type="SUPFAM" id="SSF52374">
    <property type="entry name" value="Nucleotidylyl transferase"/>
    <property type="match status" value="1"/>
</dbReference>
<dbReference type="PANTHER" id="PTHR22749">
    <property type="entry name" value="RIBOFLAVIN KINASE/FMN ADENYLYLTRANSFERASE"/>
    <property type="match status" value="1"/>
</dbReference>
<dbReference type="NCBIfam" id="TIGR00083">
    <property type="entry name" value="ribF"/>
    <property type="match status" value="1"/>
</dbReference>
<dbReference type="NCBIfam" id="NF004162">
    <property type="entry name" value="PRK05627.1-5"/>
    <property type="match status" value="1"/>
</dbReference>
<dbReference type="InterPro" id="IPR023465">
    <property type="entry name" value="Riboflavin_kinase_dom_sf"/>
</dbReference>
<organism evidence="16 17">
    <name type="scientific">Ferviditalea candida</name>
    <dbReference type="NCBI Taxonomy" id="3108399"/>
    <lineage>
        <taxon>Bacteria</taxon>
        <taxon>Bacillati</taxon>
        <taxon>Bacillota</taxon>
        <taxon>Bacilli</taxon>
        <taxon>Bacillales</taxon>
        <taxon>Paenibacillaceae</taxon>
        <taxon>Ferviditalea</taxon>
    </lineage>
</organism>
<keyword evidence="4 14" id="KW-0288">FMN</keyword>
<evidence type="ECO:0000256" key="10">
    <source>
        <dbReference type="ARBA" id="ARBA00022840"/>
    </source>
</evidence>
<comment type="catalytic activity">
    <reaction evidence="13 14">
        <text>FMN + ATP + H(+) = FAD + diphosphate</text>
        <dbReference type="Rhea" id="RHEA:17237"/>
        <dbReference type="ChEBI" id="CHEBI:15378"/>
        <dbReference type="ChEBI" id="CHEBI:30616"/>
        <dbReference type="ChEBI" id="CHEBI:33019"/>
        <dbReference type="ChEBI" id="CHEBI:57692"/>
        <dbReference type="ChEBI" id="CHEBI:58210"/>
        <dbReference type="EC" id="2.7.7.2"/>
    </reaction>
</comment>
<keyword evidence="6 14" id="KW-0548">Nucleotidyltransferase</keyword>
<evidence type="ECO:0000256" key="4">
    <source>
        <dbReference type="ARBA" id="ARBA00022643"/>
    </source>
</evidence>
<keyword evidence="9 14" id="KW-0274">FAD</keyword>
<dbReference type="Gene3D" id="2.40.30.30">
    <property type="entry name" value="Riboflavin kinase-like"/>
    <property type="match status" value="1"/>
</dbReference>
<dbReference type="PANTHER" id="PTHR22749:SF6">
    <property type="entry name" value="RIBOFLAVIN KINASE"/>
    <property type="match status" value="1"/>
</dbReference>
<evidence type="ECO:0000256" key="11">
    <source>
        <dbReference type="ARBA" id="ARBA00023268"/>
    </source>
</evidence>
<sequence>MRIIRLTYPFQPKELEFLDSRHILTIGYFDGVHLGHQALINRTKELARLRNLPSSIMTFHPHPREVLGHVKNARYITPFNEKLKQFERLDVDHTFILTFDDVLSKLSPEAFIDQVLIPLRVDSVVVGFNFTFGHLGKGTTDLLRDYAGERFDVSVVRPVHLDDVRVSSTLIREQLHSGHMQTVRDLLGRPYHVTGNVVQGEGRGHTIGIPTANLKLDAPYALPPNGVYAVRVILEGSVYQGVLNIGRKPTFHESFQTSLEVHIFDFSRTIYGQRLDIEFQAFLREERKFASPGQLVEQIRRDMEQAKTLLGSLQ</sequence>
<dbReference type="SMART" id="SM00904">
    <property type="entry name" value="Flavokinase"/>
    <property type="match status" value="1"/>
</dbReference>
<keyword evidence="10 14" id="KW-0067">ATP-binding</keyword>
<dbReference type="InterPro" id="IPR023468">
    <property type="entry name" value="Riboflavin_kinase"/>
</dbReference>
<keyword evidence="3 14" id="KW-0285">Flavoprotein</keyword>
<proteinExistence type="inferred from homology"/>
<accession>A0ABU5ZJ42</accession>
<dbReference type="InterPro" id="IPR002606">
    <property type="entry name" value="Riboflavin_kinase_bac"/>
</dbReference>
<dbReference type="InterPro" id="IPR015864">
    <property type="entry name" value="FAD_synthase"/>
</dbReference>